<evidence type="ECO:0000313" key="2">
    <source>
        <dbReference type="Proteomes" id="UP000280444"/>
    </source>
</evidence>
<accession>A0A3P1SB28</accession>
<dbReference type="OrthoDB" id="5332150at2"/>
<comment type="caution">
    <text evidence="1">The sequence shown here is derived from an EMBL/GenBank/DDBJ whole genome shotgun (WGS) entry which is preliminary data.</text>
</comment>
<organism evidence="1 2">
    <name type="scientific">Schaalia canis</name>
    <dbReference type="NCBI Taxonomy" id="100469"/>
    <lineage>
        <taxon>Bacteria</taxon>
        <taxon>Bacillati</taxon>
        <taxon>Actinomycetota</taxon>
        <taxon>Actinomycetes</taxon>
        <taxon>Actinomycetales</taxon>
        <taxon>Actinomycetaceae</taxon>
        <taxon>Schaalia</taxon>
    </lineage>
</organism>
<proteinExistence type="predicted"/>
<evidence type="ECO:0000313" key="1">
    <source>
        <dbReference type="EMBL" id="RRC94378.1"/>
    </source>
</evidence>
<dbReference type="AlphaFoldDB" id="A0A3P1SB28"/>
<sequence length="88" mass="10176">MFERLEGYPEEVLAFQSVSWNALGRDPLPVLRDDYANTPNIRTNSTARAFGIFEDHFITVMIDDPSDQPPTEEELRALWDAQVAKMRY</sequence>
<protein>
    <submittedName>
        <fullName evidence="1">Uncharacterized protein</fullName>
    </submittedName>
</protein>
<keyword evidence="2" id="KW-1185">Reference proteome</keyword>
<reference evidence="1 2" key="1">
    <citation type="submission" date="2018-11" db="EMBL/GenBank/DDBJ databases">
        <title>Genomes From Bacteria Associated with the Canine Oral Cavity: a Test Case for Automated Genome-Based Taxonomic Assignment.</title>
        <authorList>
            <person name="Coil D.A."/>
            <person name="Jospin G."/>
            <person name="Darling A.E."/>
            <person name="Wallis C."/>
            <person name="Davis I.J."/>
            <person name="Harris S."/>
            <person name="Eisen J.A."/>
            <person name="Holcombe L.J."/>
            <person name="O'Flynn C."/>
        </authorList>
    </citation>
    <scope>NUCLEOTIDE SEQUENCE [LARGE SCALE GENOMIC DNA]</scope>
    <source>
        <strain evidence="1 2">OH770</strain>
    </source>
</reference>
<dbReference type="Proteomes" id="UP000280444">
    <property type="component" value="Unassembled WGS sequence"/>
</dbReference>
<gene>
    <name evidence="1" type="ORF">EII11_10380</name>
</gene>
<feature type="non-terminal residue" evidence="1">
    <location>
        <position position="88"/>
    </location>
</feature>
<name>A0A3P1SB28_9ACTO</name>
<dbReference type="EMBL" id="RQZF01000046">
    <property type="protein sequence ID" value="RRC94378.1"/>
    <property type="molecule type" value="Genomic_DNA"/>
</dbReference>